<keyword evidence="3" id="KW-0812">Transmembrane</keyword>
<dbReference type="CDD" id="cd05828">
    <property type="entry name" value="Sortase_D_1"/>
    <property type="match status" value="1"/>
</dbReference>
<dbReference type="RefSeq" id="WP_211143047.1">
    <property type="nucleotide sequence ID" value="NZ_JAEEGB010000014.1"/>
</dbReference>
<gene>
    <name evidence="4" type="ORF">I6U51_13030</name>
</gene>
<keyword evidence="3" id="KW-1133">Transmembrane helix</keyword>
<feature type="active site" description="Proton donor/acceptor" evidence="2">
    <location>
        <position position="125"/>
    </location>
</feature>
<evidence type="ECO:0000256" key="3">
    <source>
        <dbReference type="SAM" id="Phobius"/>
    </source>
</evidence>
<evidence type="ECO:0000256" key="2">
    <source>
        <dbReference type="PIRSR" id="PIRSR605754-1"/>
    </source>
</evidence>
<sequence>MKKDKITYTAAIAIFIISILIIGYASYEIIYSKRKVNKNIEILNNIEKNKSIRSTNSNNQNNNESEKDKDIYNKHGIIGKLTIERSKKTLPVVEGTSDENLKSGAGHYKGSYLPGESGNCVIFGHRDGVFSNLDEVKINDIITVETDKGKFIYKVIDTKITEPKEEEIIKNYNEPMLTLVTCYPFGYVGAAPQRFIVIAQLQR</sequence>
<comment type="caution">
    <text evidence="4">The sequence shown here is derived from an EMBL/GenBank/DDBJ whole genome shotgun (WGS) entry which is preliminary data.</text>
</comment>
<dbReference type="NCBIfam" id="TIGR01076">
    <property type="entry name" value="sortase_fam"/>
    <property type="match status" value="1"/>
</dbReference>
<keyword evidence="3" id="KW-0472">Membrane</keyword>
<organism evidence="4 5">
    <name type="scientific">Clostridium aciditolerans</name>
    <dbReference type="NCBI Taxonomy" id="339861"/>
    <lineage>
        <taxon>Bacteria</taxon>
        <taxon>Bacillati</taxon>
        <taxon>Bacillota</taxon>
        <taxon>Clostridia</taxon>
        <taxon>Eubacteriales</taxon>
        <taxon>Clostridiaceae</taxon>
        <taxon>Clostridium</taxon>
    </lineage>
</organism>
<protein>
    <submittedName>
        <fullName evidence="4">Class D sortase</fullName>
    </submittedName>
</protein>
<dbReference type="InterPro" id="IPR023365">
    <property type="entry name" value="Sortase_dom-sf"/>
</dbReference>
<dbReference type="InterPro" id="IPR041999">
    <property type="entry name" value="Sortase_D_1"/>
</dbReference>
<dbReference type="SUPFAM" id="SSF63817">
    <property type="entry name" value="Sortase"/>
    <property type="match status" value="1"/>
</dbReference>
<dbReference type="Gene3D" id="2.40.260.10">
    <property type="entry name" value="Sortase"/>
    <property type="match status" value="1"/>
</dbReference>
<dbReference type="GO" id="GO:0016787">
    <property type="term" value="F:hydrolase activity"/>
    <property type="evidence" value="ECO:0007669"/>
    <property type="project" value="UniProtKB-KW"/>
</dbReference>
<name>A0A934HYL4_9CLOT</name>
<feature type="transmembrane region" description="Helical" evidence="3">
    <location>
        <begin position="6"/>
        <end position="27"/>
    </location>
</feature>
<dbReference type="Proteomes" id="UP000622687">
    <property type="component" value="Unassembled WGS sequence"/>
</dbReference>
<accession>A0A934HYL4</accession>
<keyword evidence="5" id="KW-1185">Reference proteome</keyword>
<dbReference type="AlphaFoldDB" id="A0A934HYL4"/>
<proteinExistence type="predicted"/>
<reference evidence="4" key="1">
    <citation type="submission" date="2020-12" db="EMBL/GenBank/DDBJ databases">
        <title>Clostridium thailandense sp. nov., a novel acetogenic bacterium isolated from peat land soil in Thailand.</title>
        <authorList>
            <person name="Chaikitkaew S."/>
            <person name="Birkeland N.K."/>
        </authorList>
    </citation>
    <scope>NUCLEOTIDE SEQUENCE</scope>
    <source>
        <strain evidence="4">DSM 17425</strain>
    </source>
</reference>
<feature type="active site" description="Acyl-thioester intermediate" evidence="2">
    <location>
        <position position="182"/>
    </location>
</feature>
<dbReference type="EMBL" id="JAEEGB010000014">
    <property type="protein sequence ID" value="MBI6873624.1"/>
    <property type="molecule type" value="Genomic_DNA"/>
</dbReference>
<keyword evidence="1" id="KW-0378">Hydrolase</keyword>
<dbReference type="Pfam" id="PF04203">
    <property type="entry name" value="Sortase"/>
    <property type="match status" value="1"/>
</dbReference>
<evidence type="ECO:0000313" key="4">
    <source>
        <dbReference type="EMBL" id="MBI6873624.1"/>
    </source>
</evidence>
<evidence type="ECO:0000256" key="1">
    <source>
        <dbReference type="ARBA" id="ARBA00022801"/>
    </source>
</evidence>
<dbReference type="InterPro" id="IPR005754">
    <property type="entry name" value="Sortase"/>
</dbReference>
<evidence type="ECO:0000313" key="5">
    <source>
        <dbReference type="Proteomes" id="UP000622687"/>
    </source>
</evidence>